<keyword evidence="1" id="KW-0812">Transmembrane</keyword>
<dbReference type="GO" id="GO:0000287">
    <property type="term" value="F:magnesium ion binding"/>
    <property type="evidence" value="ECO:0007669"/>
    <property type="project" value="InterPro"/>
</dbReference>
<name>A0AA38YTA9_VITRO</name>
<dbReference type="EMBL" id="JARBHA010000018">
    <property type="protein sequence ID" value="KAJ9676234.1"/>
    <property type="molecule type" value="Genomic_DNA"/>
</dbReference>
<evidence type="ECO:0000259" key="2">
    <source>
        <dbReference type="Pfam" id="PF03936"/>
    </source>
</evidence>
<accession>A0AA38YTA9</accession>
<dbReference type="GO" id="GO:0010333">
    <property type="term" value="F:terpene synthase activity"/>
    <property type="evidence" value="ECO:0007669"/>
    <property type="project" value="InterPro"/>
</dbReference>
<organism evidence="3 4">
    <name type="scientific">Vitis rotundifolia</name>
    <name type="common">Muscadine grape</name>
    <dbReference type="NCBI Taxonomy" id="103349"/>
    <lineage>
        <taxon>Eukaryota</taxon>
        <taxon>Viridiplantae</taxon>
        <taxon>Streptophyta</taxon>
        <taxon>Embryophyta</taxon>
        <taxon>Tracheophyta</taxon>
        <taxon>Spermatophyta</taxon>
        <taxon>Magnoliopsida</taxon>
        <taxon>eudicotyledons</taxon>
        <taxon>Gunneridae</taxon>
        <taxon>Pentapetalae</taxon>
        <taxon>rosids</taxon>
        <taxon>Vitales</taxon>
        <taxon>Vitaceae</taxon>
        <taxon>Viteae</taxon>
        <taxon>Vitis</taxon>
    </lineage>
</organism>
<gene>
    <name evidence="3" type="ORF">PVL29_024969</name>
</gene>
<protein>
    <recommendedName>
        <fullName evidence="2">Terpene synthase metal-binding domain-containing protein</fullName>
    </recommendedName>
</protein>
<feature type="domain" description="Terpene synthase metal-binding" evidence="2">
    <location>
        <begin position="1"/>
        <end position="64"/>
    </location>
</feature>
<dbReference type="Proteomes" id="UP001168098">
    <property type="component" value="Unassembled WGS sequence"/>
</dbReference>
<proteinExistence type="predicted"/>
<keyword evidence="4" id="KW-1185">Reference proteome</keyword>
<keyword evidence="1" id="KW-1133">Transmembrane helix</keyword>
<dbReference type="Gene3D" id="1.10.600.10">
    <property type="entry name" value="Farnesyl Diphosphate Synthase"/>
    <property type="match status" value="1"/>
</dbReference>
<dbReference type="Pfam" id="PF03936">
    <property type="entry name" value="Terpene_synth_C"/>
    <property type="match status" value="1"/>
</dbReference>
<reference evidence="3 4" key="1">
    <citation type="journal article" date="2023" name="BMC Biotechnol.">
        <title>Vitis rotundifolia cv Carlos genome sequencing.</title>
        <authorList>
            <person name="Huff M."/>
            <person name="Hulse-Kemp A."/>
            <person name="Scheffler B."/>
            <person name="Youngblood R."/>
            <person name="Simpson S."/>
            <person name="Babiker E."/>
            <person name="Staton M."/>
        </authorList>
    </citation>
    <scope>NUCLEOTIDE SEQUENCE [LARGE SCALE GENOMIC DNA]</scope>
    <source>
        <tissue evidence="3">Leaf</tissue>
    </source>
</reference>
<evidence type="ECO:0000313" key="3">
    <source>
        <dbReference type="EMBL" id="KAJ9676234.1"/>
    </source>
</evidence>
<feature type="transmembrane region" description="Helical" evidence="1">
    <location>
        <begin position="71"/>
        <end position="91"/>
    </location>
</feature>
<dbReference type="AlphaFoldDB" id="A0AA38YTA9"/>
<evidence type="ECO:0000256" key="1">
    <source>
        <dbReference type="SAM" id="Phobius"/>
    </source>
</evidence>
<comment type="caution">
    <text evidence="3">The sequence shown here is derived from an EMBL/GenBank/DDBJ whole genome shotgun (WGS) entry which is preliminary data.</text>
</comment>
<keyword evidence="1" id="KW-0472">Membrane</keyword>
<sequence length="92" mass="10495">MQVARVSSALPLATTLSFIGIGEMITKEAFDWVYNDLFTVASCLIARLMNNMTVHKEYYEQMKANSSFFHIFRNGKGIICIDVILLGVFYFE</sequence>
<dbReference type="InterPro" id="IPR008949">
    <property type="entry name" value="Isoprenoid_synthase_dom_sf"/>
</dbReference>
<dbReference type="InterPro" id="IPR005630">
    <property type="entry name" value="Terpene_synthase_metal-bd"/>
</dbReference>
<evidence type="ECO:0000313" key="4">
    <source>
        <dbReference type="Proteomes" id="UP001168098"/>
    </source>
</evidence>
<dbReference type="SUPFAM" id="SSF48576">
    <property type="entry name" value="Terpenoid synthases"/>
    <property type="match status" value="1"/>
</dbReference>